<evidence type="ECO:0000256" key="3">
    <source>
        <dbReference type="ARBA" id="ARBA00022475"/>
    </source>
</evidence>
<dbReference type="AlphaFoldDB" id="A0A7Z0T892"/>
<dbReference type="PRINTS" id="PR01837">
    <property type="entry name" value="MGTCSAPBPROT"/>
</dbReference>
<evidence type="ECO:0000256" key="5">
    <source>
        <dbReference type="ARBA" id="ARBA00022989"/>
    </source>
</evidence>
<keyword evidence="5 7" id="KW-1133">Transmembrane helix</keyword>
<dbReference type="Proteomes" id="UP000526184">
    <property type="component" value="Unassembled WGS sequence"/>
</dbReference>
<keyword evidence="3" id="KW-1003">Cell membrane</keyword>
<evidence type="ECO:0000256" key="4">
    <source>
        <dbReference type="ARBA" id="ARBA00022692"/>
    </source>
</evidence>
<sequence>MTSMQNAIFLARILVACVCGAAIGYERTSKNKGAGVRTHAIVAVSSALMMIVSKYGFEDSIKFDASRVAAQIVSGVGFLGAGIIFVRNNNVITGLTTSAGIWGTAGVGMAIGSGLIFMGVSVTVIMLLLQTVMHKNNFLHKNEGNRYKLYLKMNEVLQDFPKIKLEIIKDNVLIENLNINKNGSSIDIEIDLLTFKTFDKVGLSERLLAYENVTSIEIE</sequence>
<feature type="transmembrane region" description="Helical" evidence="7">
    <location>
        <begin position="106"/>
        <end position="129"/>
    </location>
</feature>
<dbReference type="InterPro" id="IPR003416">
    <property type="entry name" value="MgtC/SapB/SrpB/YhiD_fam"/>
</dbReference>
<organism evidence="9 10">
    <name type="scientific">Streptobacillus felis</name>
    <dbReference type="NCBI Taxonomy" id="1384509"/>
    <lineage>
        <taxon>Bacteria</taxon>
        <taxon>Fusobacteriati</taxon>
        <taxon>Fusobacteriota</taxon>
        <taxon>Fusobacteriia</taxon>
        <taxon>Fusobacteriales</taxon>
        <taxon>Leptotrichiaceae</taxon>
        <taxon>Streptobacillus</taxon>
    </lineage>
</organism>
<dbReference type="PANTHER" id="PTHR33778">
    <property type="entry name" value="PROTEIN MGTC"/>
    <property type="match status" value="1"/>
</dbReference>
<feature type="transmembrane region" description="Helical" evidence="7">
    <location>
        <begin position="69"/>
        <end position="86"/>
    </location>
</feature>
<reference evidence="9 10" key="1">
    <citation type="submission" date="2020-05" db="EMBL/GenBank/DDBJ databases">
        <title>Streptobacillus felis strain LHL191014123.</title>
        <authorList>
            <person name="Fawzy A."/>
            <person name="Rau J."/>
            <person name="Risse K."/>
            <person name="Schauerte N."/>
            <person name="Geiger C."/>
            <person name="Blom J."/>
            <person name="Imirzalioglu C."/>
            <person name="Falgenhauer J."/>
            <person name="Bach A."/>
            <person name="Herden C."/>
            <person name="Eisenberg T."/>
        </authorList>
    </citation>
    <scope>NUCLEOTIDE SEQUENCE [LARGE SCALE GENOMIC DNA]</scope>
    <source>
        <strain evidence="9 10">LHL191014123</strain>
    </source>
</reference>
<keyword evidence="4 7" id="KW-0812">Transmembrane</keyword>
<feature type="domain" description="MgtC/SapB/SrpB/YhiD N-terminal" evidence="8">
    <location>
        <begin position="13"/>
        <end position="135"/>
    </location>
</feature>
<evidence type="ECO:0000256" key="2">
    <source>
        <dbReference type="ARBA" id="ARBA00009298"/>
    </source>
</evidence>
<protein>
    <submittedName>
        <fullName evidence="9">MgtC/SapB family protein</fullName>
    </submittedName>
</protein>
<dbReference type="EMBL" id="JABMKT010000009">
    <property type="protein sequence ID" value="NYV27709.1"/>
    <property type="molecule type" value="Genomic_DNA"/>
</dbReference>
<keyword evidence="10" id="KW-1185">Reference proteome</keyword>
<gene>
    <name evidence="9" type="ORF">HP397_02555</name>
</gene>
<name>A0A7Z0T892_9FUSO</name>
<dbReference type="Pfam" id="PF02308">
    <property type="entry name" value="MgtC"/>
    <property type="match status" value="1"/>
</dbReference>
<accession>A0A7Z0T892</accession>
<comment type="similarity">
    <text evidence="2">Belongs to the MgtC/SapB family.</text>
</comment>
<dbReference type="PANTHER" id="PTHR33778:SF1">
    <property type="entry name" value="MAGNESIUM TRANSPORTER YHID-RELATED"/>
    <property type="match status" value="1"/>
</dbReference>
<keyword evidence="6 7" id="KW-0472">Membrane</keyword>
<dbReference type="GO" id="GO:0005886">
    <property type="term" value="C:plasma membrane"/>
    <property type="evidence" value="ECO:0007669"/>
    <property type="project" value="UniProtKB-SubCell"/>
</dbReference>
<dbReference type="OrthoDB" id="9811198at2"/>
<evidence type="ECO:0000259" key="8">
    <source>
        <dbReference type="Pfam" id="PF02308"/>
    </source>
</evidence>
<evidence type="ECO:0000256" key="1">
    <source>
        <dbReference type="ARBA" id="ARBA00004651"/>
    </source>
</evidence>
<comment type="subcellular location">
    <subcellularLocation>
        <location evidence="1">Cell membrane</location>
        <topology evidence="1">Multi-pass membrane protein</topology>
    </subcellularLocation>
</comment>
<dbReference type="InterPro" id="IPR049177">
    <property type="entry name" value="MgtC_SapB_SrpB_YhiD_N"/>
</dbReference>
<feature type="transmembrane region" description="Helical" evidence="7">
    <location>
        <begin position="40"/>
        <end position="57"/>
    </location>
</feature>
<comment type="caution">
    <text evidence="9">The sequence shown here is derived from an EMBL/GenBank/DDBJ whole genome shotgun (WGS) entry which is preliminary data.</text>
</comment>
<evidence type="ECO:0000256" key="7">
    <source>
        <dbReference type="SAM" id="Phobius"/>
    </source>
</evidence>
<evidence type="ECO:0000313" key="10">
    <source>
        <dbReference type="Proteomes" id="UP000526184"/>
    </source>
</evidence>
<evidence type="ECO:0000313" key="9">
    <source>
        <dbReference type="EMBL" id="NYV27709.1"/>
    </source>
</evidence>
<proteinExistence type="inferred from homology"/>
<evidence type="ECO:0000256" key="6">
    <source>
        <dbReference type="ARBA" id="ARBA00023136"/>
    </source>
</evidence>